<evidence type="ECO:0000256" key="1">
    <source>
        <dbReference type="SAM" id="SignalP"/>
    </source>
</evidence>
<reference evidence="3 4" key="1">
    <citation type="submission" date="2017-09" db="EMBL/GenBank/DDBJ databases">
        <title>The Catabolism of 3,6-Dichlorosalicylic acid is Initiated by the Cytochrome P450 Monooxygenase DsmABC in Rhizorhabdus dicambivorans Ndbn-20.</title>
        <authorList>
            <person name="Na L."/>
        </authorList>
    </citation>
    <scope>NUCLEOTIDE SEQUENCE [LARGE SCALE GENOMIC DNA]</scope>
    <source>
        <strain evidence="3 4">Ndbn-20m</strain>
    </source>
</reference>
<dbReference type="EMBL" id="NWUF01000009">
    <property type="protein sequence ID" value="PCE42141.1"/>
    <property type="molecule type" value="Genomic_DNA"/>
</dbReference>
<keyword evidence="1" id="KW-0732">Signal</keyword>
<dbReference type="Pfam" id="PF00188">
    <property type="entry name" value="CAP"/>
    <property type="match status" value="1"/>
</dbReference>
<gene>
    <name evidence="3" type="ORF">COO09_10895</name>
</gene>
<evidence type="ECO:0000313" key="4">
    <source>
        <dbReference type="Proteomes" id="UP000218934"/>
    </source>
</evidence>
<evidence type="ECO:0000313" key="3">
    <source>
        <dbReference type="EMBL" id="PCE42141.1"/>
    </source>
</evidence>
<dbReference type="KEGG" id="rdi:CMV14_23395"/>
<dbReference type="OrthoDB" id="9794228at2"/>
<keyword evidence="4" id="KW-1185">Reference proteome</keyword>
<dbReference type="RefSeq" id="WP_066968693.1">
    <property type="nucleotide sequence ID" value="NZ_NWUF01000009.1"/>
</dbReference>
<sequence length="180" mass="19668">MSFGLGQTKVARIAGALALAFLSPLTQGATGIGNNLEDRLLAGHNRERASLGIPPLAWNELLERDARLYAQQLAQLGYLEHSVDEPNEVEPQGENLWAGTHGYYGPEQMVGLWIDEKKDFKAGIFPNNSLSGDLENVAHYTQVVWRSSRAVGCAVAHGKEDDFLVCRYSEGGNVIGEEPF</sequence>
<proteinExistence type="predicted"/>
<evidence type="ECO:0000259" key="2">
    <source>
        <dbReference type="SMART" id="SM00198"/>
    </source>
</evidence>
<dbReference type="InterPro" id="IPR035940">
    <property type="entry name" value="CAP_sf"/>
</dbReference>
<dbReference type="PANTHER" id="PTHR10334">
    <property type="entry name" value="CYSTEINE-RICH SECRETORY PROTEIN-RELATED"/>
    <property type="match status" value="1"/>
</dbReference>
<dbReference type="SUPFAM" id="SSF55797">
    <property type="entry name" value="PR-1-like"/>
    <property type="match status" value="1"/>
</dbReference>
<dbReference type="Gene3D" id="3.40.33.10">
    <property type="entry name" value="CAP"/>
    <property type="match status" value="1"/>
</dbReference>
<dbReference type="PRINTS" id="PR00837">
    <property type="entry name" value="V5TPXLIKE"/>
</dbReference>
<name>A0A2A4FVE2_9SPHN</name>
<dbReference type="AlphaFoldDB" id="A0A2A4FVE2"/>
<feature type="chain" id="PRO_5012539787" evidence="1">
    <location>
        <begin position="29"/>
        <end position="180"/>
    </location>
</feature>
<dbReference type="SMART" id="SM00198">
    <property type="entry name" value="SCP"/>
    <property type="match status" value="1"/>
</dbReference>
<accession>A0A2A4FVE2</accession>
<dbReference type="InterPro" id="IPR014044">
    <property type="entry name" value="CAP_dom"/>
</dbReference>
<comment type="caution">
    <text evidence="3">The sequence shown here is derived from an EMBL/GenBank/DDBJ whole genome shotgun (WGS) entry which is preliminary data.</text>
</comment>
<organism evidence="3 4">
    <name type="scientific">Rhizorhabdus dicambivorans</name>
    <dbReference type="NCBI Taxonomy" id="1850238"/>
    <lineage>
        <taxon>Bacteria</taxon>
        <taxon>Pseudomonadati</taxon>
        <taxon>Pseudomonadota</taxon>
        <taxon>Alphaproteobacteria</taxon>
        <taxon>Sphingomonadales</taxon>
        <taxon>Sphingomonadaceae</taxon>
        <taxon>Rhizorhabdus</taxon>
    </lineage>
</organism>
<protein>
    <submittedName>
        <fullName evidence="3">SCP-like extracellular</fullName>
    </submittedName>
</protein>
<feature type="domain" description="SCP" evidence="2">
    <location>
        <begin position="34"/>
        <end position="176"/>
    </location>
</feature>
<dbReference type="InterPro" id="IPR001283">
    <property type="entry name" value="CRISP-related"/>
</dbReference>
<dbReference type="Proteomes" id="UP000218934">
    <property type="component" value="Unassembled WGS sequence"/>
</dbReference>
<feature type="signal peptide" evidence="1">
    <location>
        <begin position="1"/>
        <end position="28"/>
    </location>
</feature>